<evidence type="ECO:0000256" key="3">
    <source>
        <dbReference type="ARBA" id="ARBA00022448"/>
    </source>
</evidence>
<evidence type="ECO:0000256" key="5">
    <source>
        <dbReference type="ARBA" id="ARBA00022692"/>
    </source>
</evidence>
<keyword evidence="6 8" id="KW-1133">Transmembrane helix</keyword>
<dbReference type="RefSeq" id="WP_066603824.1">
    <property type="nucleotide sequence ID" value="NZ_CP014230.1"/>
</dbReference>
<dbReference type="PANTHER" id="PTHR30472:SF70">
    <property type="entry name" value="MOLYBDATE IMPORT SYSTEM PERMEASE PROTEIN MOLB"/>
    <property type="match status" value="1"/>
</dbReference>
<dbReference type="CDD" id="cd06550">
    <property type="entry name" value="TM_ABC_iron-siderophores_like"/>
    <property type="match status" value="1"/>
</dbReference>
<dbReference type="SUPFAM" id="SSF81345">
    <property type="entry name" value="ABC transporter involved in vitamin B12 uptake, BtuC"/>
    <property type="match status" value="1"/>
</dbReference>
<dbReference type="STRING" id="888061.AXF15_04395"/>
<dbReference type="InterPro" id="IPR037294">
    <property type="entry name" value="ABC_BtuC-like"/>
</dbReference>
<feature type="transmembrane region" description="Helical" evidence="8">
    <location>
        <begin position="64"/>
        <end position="86"/>
    </location>
</feature>
<dbReference type="InterPro" id="IPR000522">
    <property type="entry name" value="ABC_transptr_permease_BtuC"/>
</dbReference>
<dbReference type="FunFam" id="1.10.3470.10:FF:000001">
    <property type="entry name" value="Vitamin B12 ABC transporter permease BtuC"/>
    <property type="match status" value="1"/>
</dbReference>
<evidence type="ECO:0000256" key="4">
    <source>
        <dbReference type="ARBA" id="ARBA00022475"/>
    </source>
</evidence>
<gene>
    <name evidence="9" type="ORF">AXF15_04395</name>
</gene>
<dbReference type="KEGG" id="doa:AXF15_04395"/>
<feature type="transmembrane region" description="Helical" evidence="8">
    <location>
        <begin position="277"/>
        <end position="294"/>
    </location>
</feature>
<dbReference type="Pfam" id="PF01032">
    <property type="entry name" value="FecCD"/>
    <property type="match status" value="1"/>
</dbReference>
<keyword evidence="7 8" id="KW-0472">Membrane</keyword>
<comment type="similarity">
    <text evidence="2">Belongs to the binding-protein-dependent transport system permease family. FecCD subfamily.</text>
</comment>
<evidence type="ECO:0000256" key="2">
    <source>
        <dbReference type="ARBA" id="ARBA00007935"/>
    </source>
</evidence>
<evidence type="ECO:0000256" key="1">
    <source>
        <dbReference type="ARBA" id="ARBA00004651"/>
    </source>
</evidence>
<keyword evidence="4" id="KW-1003">Cell membrane</keyword>
<evidence type="ECO:0000256" key="6">
    <source>
        <dbReference type="ARBA" id="ARBA00022989"/>
    </source>
</evidence>
<organism evidence="9 10">
    <name type="scientific">Desulfomicrobium orale DSM 12838</name>
    <dbReference type="NCBI Taxonomy" id="888061"/>
    <lineage>
        <taxon>Bacteria</taxon>
        <taxon>Pseudomonadati</taxon>
        <taxon>Thermodesulfobacteriota</taxon>
        <taxon>Desulfovibrionia</taxon>
        <taxon>Desulfovibrionales</taxon>
        <taxon>Desulfomicrobiaceae</taxon>
        <taxon>Desulfomicrobium</taxon>
    </lineage>
</organism>
<dbReference type="OrthoDB" id="9782305at2"/>
<feature type="transmembrane region" description="Helical" evidence="8">
    <location>
        <begin position="195"/>
        <end position="218"/>
    </location>
</feature>
<dbReference type="GO" id="GO:0022857">
    <property type="term" value="F:transmembrane transporter activity"/>
    <property type="evidence" value="ECO:0007669"/>
    <property type="project" value="InterPro"/>
</dbReference>
<dbReference type="GO" id="GO:0005886">
    <property type="term" value="C:plasma membrane"/>
    <property type="evidence" value="ECO:0007669"/>
    <property type="project" value="UniProtKB-SubCell"/>
</dbReference>
<feature type="transmembrane region" description="Helical" evidence="8">
    <location>
        <begin position="93"/>
        <end position="111"/>
    </location>
</feature>
<comment type="subcellular location">
    <subcellularLocation>
        <location evidence="1">Cell membrane</location>
        <topology evidence="1">Multi-pass membrane protein</topology>
    </subcellularLocation>
</comment>
<evidence type="ECO:0000256" key="7">
    <source>
        <dbReference type="ARBA" id="ARBA00023136"/>
    </source>
</evidence>
<feature type="transmembrane region" description="Helical" evidence="8">
    <location>
        <begin position="239"/>
        <end position="265"/>
    </location>
</feature>
<dbReference type="EMBL" id="CP014230">
    <property type="protein sequence ID" value="AMD92425.1"/>
    <property type="molecule type" value="Genomic_DNA"/>
</dbReference>
<protein>
    <submittedName>
        <fullName evidence="9">ABC transporter permease</fullName>
    </submittedName>
</protein>
<feature type="transmembrane region" description="Helical" evidence="8">
    <location>
        <begin position="117"/>
        <end position="138"/>
    </location>
</feature>
<evidence type="ECO:0000313" key="9">
    <source>
        <dbReference type="EMBL" id="AMD92425.1"/>
    </source>
</evidence>
<dbReference type="Gene3D" id="1.10.3470.10">
    <property type="entry name" value="ABC transporter involved in vitamin B12 uptake, BtuC"/>
    <property type="match status" value="1"/>
</dbReference>
<reference evidence="10" key="1">
    <citation type="submission" date="2016-02" db="EMBL/GenBank/DDBJ databases">
        <authorList>
            <person name="Holder M.E."/>
            <person name="Ajami N.J."/>
            <person name="Petrosino J.F."/>
        </authorList>
    </citation>
    <scope>NUCLEOTIDE SEQUENCE [LARGE SCALE GENOMIC DNA]</scope>
    <source>
        <strain evidence="10">DSM 12838</strain>
    </source>
</reference>
<accession>A0A0X8JPA3</accession>
<feature type="transmembrane region" description="Helical" evidence="8">
    <location>
        <begin position="145"/>
        <end position="166"/>
    </location>
</feature>
<evidence type="ECO:0000313" key="10">
    <source>
        <dbReference type="Proteomes" id="UP000063964"/>
    </source>
</evidence>
<dbReference type="GO" id="GO:0033214">
    <property type="term" value="P:siderophore-iron import into cell"/>
    <property type="evidence" value="ECO:0007669"/>
    <property type="project" value="TreeGrafter"/>
</dbReference>
<sequence>MRARAYVSALFFLLCAAALGSLTLGRYPVGMADLAGFLGLGPDMDPDRMRLTRTLILDIRLPRILAAVCVGASLAASGSAFQAMFVNPLVSPGLLGVLSGASLGAALGMLFSIRWFVVQFSTFVFGLLAVGLAMLMARMYRGDRLLLLVLSGIVVSALFTALLSLVKYMADPYDQLPAITYWLMGGFSLIDRESILLMGPLMLLGIGVMLSLSGYLNVLTMGDEEARALGVRVTLVRTVLILAATLVSSLTVAAGGVIGWVGLIIPHVGRMLVGPDNRVLLPVSVLLGAIYLLVMDNLSRLIFPVEIPLGILTAILGIPVFAAALRSSRGGWS</sequence>
<dbReference type="PANTHER" id="PTHR30472">
    <property type="entry name" value="FERRIC ENTEROBACTIN TRANSPORT SYSTEM PERMEASE PROTEIN"/>
    <property type="match status" value="1"/>
</dbReference>
<evidence type="ECO:0000256" key="8">
    <source>
        <dbReference type="SAM" id="Phobius"/>
    </source>
</evidence>
<dbReference type="AlphaFoldDB" id="A0A0X8JPA3"/>
<dbReference type="Proteomes" id="UP000063964">
    <property type="component" value="Chromosome"/>
</dbReference>
<proteinExistence type="inferred from homology"/>
<keyword evidence="10" id="KW-1185">Reference proteome</keyword>
<keyword evidence="3" id="KW-0813">Transport</keyword>
<feature type="transmembrane region" description="Helical" evidence="8">
    <location>
        <begin position="301"/>
        <end position="325"/>
    </location>
</feature>
<keyword evidence="5 8" id="KW-0812">Transmembrane</keyword>
<name>A0A0X8JPA3_9BACT</name>